<dbReference type="InterPro" id="IPR011990">
    <property type="entry name" value="TPR-like_helical_dom_sf"/>
</dbReference>
<protein>
    <recommendedName>
        <fullName evidence="11">Coatomer subunit epsilon</fullName>
    </recommendedName>
</protein>
<keyword evidence="10 11" id="KW-0968">Cytoplasmic vesicle</keyword>
<name>A0A061JBP2_TRYRA</name>
<dbReference type="PANTHER" id="PTHR10805:SF0">
    <property type="entry name" value="COATOMER SUBUNIT EPSILON"/>
    <property type="match status" value="1"/>
</dbReference>
<keyword evidence="7 11" id="KW-0653">Protein transport</keyword>
<dbReference type="GO" id="GO:0030126">
    <property type="term" value="C:COPI vesicle coat"/>
    <property type="evidence" value="ECO:0007669"/>
    <property type="project" value="TreeGrafter"/>
</dbReference>
<keyword evidence="4 11" id="KW-0813">Transport</keyword>
<evidence type="ECO:0000313" key="12">
    <source>
        <dbReference type="EMBL" id="ESL11511.1"/>
    </source>
</evidence>
<evidence type="ECO:0000256" key="11">
    <source>
        <dbReference type="PIRNR" id="PIRNR016478"/>
    </source>
</evidence>
<dbReference type="EMBL" id="AUPL01000737">
    <property type="protein sequence ID" value="ESL11511.1"/>
    <property type="molecule type" value="Genomic_DNA"/>
</dbReference>
<dbReference type="PANTHER" id="PTHR10805">
    <property type="entry name" value="COATOMER SUBUNIT EPSILON"/>
    <property type="match status" value="1"/>
</dbReference>
<comment type="subcellular location">
    <subcellularLocation>
        <location evidence="2">Cytoplasmic vesicle</location>
        <location evidence="2">COPI-coated vesicle membrane</location>
        <topology evidence="2">Peripheral membrane protein</topology>
        <orientation evidence="2">Cytoplasmic side</orientation>
    </subcellularLocation>
    <subcellularLocation>
        <location evidence="1">Golgi apparatus membrane</location>
        <topology evidence="1">Peripheral membrane protein</topology>
        <orientation evidence="1">Cytoplasmic side</orientation>
    </subcellularLocation>
</comment>
<comment type="function">
    <text evidence="11">The coatomer is a cytosolic protein complex that binds to dilysine motifs and reversibly associates with Golgi non-clathrin-coated vesicles, which further mediate biosynthetic protein transport from the ER, via the Golgi up to the trans Golgi network. The coatomer complex is required for budding from Golgi membranes, and is essential for the retrograde Golgi-to-ER transport of dilysine-tagged proteins.</text>
</comment>
<gene>
    <name evidence="12" type="ORF">TRSC58_00737</name>
</gene>
<keyword evidence="9 11" id="KW-0472">Membrane</keyword>
<dbReference type="AlphaFoldDB" id="A0A061JBP2"/>
<evidence type="ECO:0000256" key="2">
    <source>
        <dbReference type="ARBA" id="ARBA00004347"/>
    </source>
</evidence>
<sequence>MADPFYEARNALTVGNYHQALAEAGGAKATLRKQDEVSAFNTEREALLCLAQIGLGQGEAVITQLATATHPTLQAVKHWAQFSLAIKNQTPGAVLTPAAASALEQLTQAVKEVGPAHIQVAVLAASALLASGDNAGALKLAKRWLHELPTPEGGVNLRRHMELRVVVVEALLRMRRPEMARSEVSSMEQLDDESALTVLCSGIVSLHEGPQSLDAYRKALERFKELSIRCGQSVLAHNLAALAQMELGDFAAAERSLLDALAMRSGDVDTTSNLAVVSSHLGKAADSTNRYTQQATAITGAWSQQYAAMSARLNEAVLQFSTTA</sequence>
<comment type="similarity">
    <text evidence="3 11">Belongs to the COPE family.</text>
</comment>
<dbReference type="GO" id="GO:0000139">
    <property type="term" value="C:Golgi membrane"/>
    <property type="evidence" value="ECO:0007669"/>
    <property type="project" value="UniProtKB-SubCell"/>
</dbReference>
<evidence type="ECO:0000256" key="5">
    <source>
        <dbReference type="ARBA" id="ARBA00022490"/>
    </source>
</evidence>
<evidence type="ECO:0000256" key="9">
    <source>
        <dbReference type="ARBA" id="ARBA00023136"/>
    </source>
</evidence>
<dbReference type="GO" id="GO:0006891">
    <property type="term" value="P:intra-Golgi vesicle-mediated transport"/>
    <property type="evidence" value="ECO:0007669"/>
    <property type="project" value="TreeGrafter"/>
</dbReference>
<dbReference type="GO" id="GO:0015031">
    <property type="term" value="P:protein transport"/>
    <property type="evidence" value="ECO:0007669"/>
    <property type="project" value="UniProtKB-UniRule"/>
</dbReference>
<dbReference type="Pfam" id="PF04733">
    <property type="entry name" value="Coatomer_E"/>
    <property type="match status" value="1"/>
</dbReference>
<dbReference type="GO" id="GO:0006888">
    <property type="term" value="P:endoplasmic reticulum to Golgi vesicle-mediated transport"/>
    <property type="evidence" value="ECO:0007669"/>
    <property type="project" value="TreeGrafter"/>
</dbReference>
<evidence type="ECO:0000256" key="6">
    <source>
        <dbReference type="ARBA" id="ARBA00022892"/>
    </source>
</evidence>
<dbReference type="GO" id="GO:0005198">
    <property type="term" value="F:structural molecule activity"/>
    <property type="evidence" value="ECO:0007669"/>
    <property type="project" value="UniProtKB-UniRule"/>
</dbReference>
<evidence type="ECO:0000256" key="8">
    <source>
        <dbReference type="ARBA" id="ARBA00023034"/>
    </source>
</evidence>
<comment type="caution">
    <text evidence="12">The sequence shown here is derived from an EMBL/GenBank/DDBJ whole genome shotgun (WGS) entry which is preliminary data.</text>
</comment>
<reference evidence="12 13" key="1">
    <citation type="submission" date="2013-07" db="EMBL/GenBank/DDBJ databases">
        <authorList>
            <person name="Stoco P.H."/>
            <person name="Wagner G."/>
            <person name="Gerber A."/>
            <person name="Zaha A."/>
            <person name="Thompson C."/>
            <person name="Bartholomeu D.C."/>
            <person name="Luckemeyer D.D."/>
            <person name="Bahia D."/>
            <person name="Loreto E."/>
            <person name="Prestes E.B."/>
            <person name="Lima F.M."/>
            <person name="Rodrigues-Luiz G."/>
            <person name="Vallejo G.A."/>
            <person name="Filho J.F."/>
            <person name="Monteiro K.M."/>
            <person name="Tyler K.M."/>
            <person name="de Almeida L.G."/>
            <person name="Ortiz M.F."/>
            <person name="Siervo M.A."/>
            <person name="de Moraes M.H."/>
            <person name="Cunha O.L."/>
            <person name="Mendonca-Neto R."/>
            <person name="Silva R."/>
            <person name="Teixeira S.M."/>
            <person name="Murta S.M."/>
            <person name="Sincero T.C."/>
            <person name="Mendes T.A."/>
            <person name="Urmenyi T.P."/>
            <person name="Silva V.G."/>
            <person name="da Rocha W.D."/>
            <person name="Andersson B."/>
            <person name="Romanha A.J."/>
            <person name="Steindel M."/>
            <person name="de Vasconcelos A.T."/>
            <person name="Grisard E.C."/>
        </authorList>
    </citation>
    <scope>NUCLEOTIDE SEQUENCE [LARGE SCALE GENOMIC DNA]</scope>
    <source>
        <strain evidence="12 13">SC58</strain>
    </source>
</reference>
<evidence type="ECO:0000313" key="13">
    <source>
        <dbReference type="Proteomes" id="UP000031737"/>
    </source>
</evidence>
<keyword evidence="6 11" id="KW-0931">ER-Golgi transport</keyword>
<evidence type="ECO:0000256" key="7">
    <source>
        <dbReference type="ARBA" id="ARBA00022927"/>
    </source>
</evidence>
<dbReference type="InterPro" id="IPR006822">
    <property type="entry name" value="Coatomer_esu"/>
</dbReference>
<dbReference type="PIRSF" id="PIRSF016478">
    <property type="entry name" value="Coatomer_esu"/>
    <property type="match status" value="1"/>
</dbReference>
<organism evidence="12 13">
    <name type="scientific">Trypanosoma rangeli SC58</name>
    <dbReference type="NCBI Taxonomy" id="429131"/>
    <lineage>
        <taxon>Eukaryota</taxon>
        <taxon>Discoba</taxon>
        <taxon>Euglenozoa</taxon>
        <taxon>Kinetoplastea</taxon>
        <taxon>Metakinetoplastina</taxon>
        <taxon>Trypanosomatida</taxon>
        <taxon>Trypanosomatidae</taxon>
        <taxon>Trypanosoma</taxon>
        <taxon>Herpetosoma</taxon>
    </lineage>
</organism>
<evidence type="ECO:0000256" key="1">
    <source>
        <dbReference type="ARBA" id="ARBA00004255"/>
    </source>
</evidence>
<proteinExistence type="inferred from homology"/>
<dbReference type="OrthoDB" id="310217at2759"/>
<accession>A0A061JBP2</accession>
<evidence type="ECO:0000256" key="3">
    <source>
        <dbReference type="ARBA" id="ARBA00008827"/>
    </source>
</evidence>
<dbReference type="SUPFAM" id="SSF48452">
    <property type="entry name" value="TPR-like"/>
    <property type="match status" value="1"/>
</dbReference>
<evidence type="ECO:0000256" key="10">
    <source>
        <dbReference type="ARBA" id="ARBA00023329"/>
    </source>
</evidence>
<keyword evidence="13" id="KW-1185">Reference proteome</keyword>
<dbReference type="Proteomes" id="UP000031737">
    <property type="component" value="Unassembled WGS sequence"/>
</dbReference>
<keyword evidence="5 11" id="KW-0963">Cytoplasm</keyword>
<dbReference type="Gene3D" id="1.25.40.10">
    <property type="entry name" value="Tetratricopeptide repeat domain"/>
    <property type="match status" value="1"/>
</dbReference>
<keyword evidence="8 11" id="KW-0333">Golgi apparatus</keyword>
<evidence type="ECO:0000256" key="4">
    <source>
        <dbReference type="ARBA" id="ARBA00022448"/>
    </source>
</evidence>
<dbReference type="GO" id="GO:0006890">
    <property type="term" value="P:retrograde vesicle-mediated transport, Golgi to endoplasmic reticulum"/>
    <property type="evidence" value="ECO:0007669"/>
    <property type="project" value="UniProtKB-UniRule"/>
</dbReference>
<dbReference type="VEuPathDB" id="TriTrypDB:TRSC58_00737"/>